<evidence type="ECO:0000256" key="4">
    <source>
        <dbReference type="PROSITE-ProRule" id="PRU00335"/>
    </source>
</evidence>
<evidence type="ECO:0000259" key="5">
    <source>
        <dbReference type="PROSITE" id="PS50977"/>
    </source>
</evidence>
<dbReference type="PANTHER" id="PTHR30055">
    <property type="entry name" value="HTH-TYPE TRANSCRIPTIONAL REGULATOR RUTR"/>
    <property type="match status" value="1"/>
</dbReference>
<dbReference type="Proteomes" id="UP001501842">
    <property type="component" value="Unassembled WGS sequence"/>
</dbReference>
<evidence type="ECO:0000256" key="3">
    <source>
        <dbReference type="ARBA" id="ARBA00023163"/>
    </source>
</evidence>
<dbReference type="PRINTS" id="PR00455">
    <property type="entry name" value="HTHTETR"/>
</dbReference>
<keyword evidence="2 4" id="KW-0238">DNA-binding</keyword>
<dbReference type="PANTHER" id="PTHR30055:SF174">
    <property type="entry name" value="TRANSCRIPTIONAL REGULATORY PROTEIN (PROBABLY TETR-FAMILY)-RELATED"/>
    <property type="match status" value="1"/>
</dbReference>
<dbReference type="Pfam" id="PF00440">
    <property type="entry name" value="TetR_N"/>
    <property type="match status" value="1"/>
</dbReference>
<dbReference type="Pfam" id="PF21943">
    <property type="entry name" value="TetR_C_46"/>
    <property type="match status" value="1"/>
</dbReference>
<comment type="caution">
    <text evidence="6">The sequence shown here is derived from an EMBL/GenBank/DDBJ whole genome shotgun (WGS) entry which is preliminary data.</text>
</comment>
<protein>
    <submittedName>
        <fullName evidence="6">TetR/AcrR family transcriptional regulator</fullName>
    </submittedName>
</protein>
<keyword evidence="3" id="KW-0804">Transcription</keyword>
<reference evidence="7" key="1">
    <citation type="journal article" date="2019" name="Int. J. Syst. Evol. Microbiol.">
        <title>The Global Catalogue of Microorganisms (GCM) 10K type strain sequencing project: providing services to taxonomists for standard genome sequencing and annotation.</title>
        <authorList>
            <consortium name="The Broad Institute Genomics Platform"/>
            <consortium name="The Broad Institute Genome Sequencing Center for Infectious Disease"/>
            <person name="Wu L."/>
            <person name="Ma J."/>
        </authorList>
    </citation>
    <scope>NUCLEOTIDE SEQUENCE [LARGE SCALE GENOMIC DNA]</scope>
    <source>
        <strain evidence="7">JCM 8201</strain>
    </source>
</reference>
<dbReference type="InterPro" id="IPR009057">
    <property type="entry name" value="Homeodomain-like_sf"/>
</dbReference>
<dbReference type="SUPFAM" id="SSF46689">
    <property type="entry name" value="Homeodomain-like"/>
    <property type="match status" value="1"/>
</dbReference>
<dbReference type="RefSeq" id="WP_344454952.1">
    <property type="nucleotide sequence ID" value="NZ_BAAATZ010000029.1"/>
</dbReference>
<evidence type="ECO:0000256" key="1">
    <source>
        <dbReference type="ARBA" id="ARBA00023015"/>
    </source>
</evidence>
<dbReference type="Gene3D" id="1.10.357.10">
    <property type="entry name" value="Tetracycline Repressor, domain 2"/>
    <property type="match status" value="1"/>
</dbReference>
<name>A0ABP6H4T4_9ACTN</name>
<dbReference type="InterPro" id="IPR054129">
    <property type="entry name" value="DesT_TetR_C"/>
</dbReference>
<evidence type="ECO:0000313" key="6">
    <source>
        <dbReference type="EMBL" id="GAA2734763.1"/>
    </source>
</evidence>
<keyword evidence="1" id="KW-0805">Transcription regulation</keyword>
<keyword evidence="7" id="KW-1185">Reference proteome</keyword>
<evidence type="ECO:0000313" key="7">
    <source>
        <dbReference type="Proteomes" id="UP001501842"/>
    </source>
</evidence>
<dbReference type="EMBL" id="BAAATZ010000029">
    <property type="protein sequence ID" value="GAA2734763.1"/>
    <property type="molecule type" value="Genomic_DNA"/>
</dbReference>
<feature type="DNA-binding region" description="H-T-H motif" evidence="4">
    <location>
        <begin position="37"/>
        <end position="56"/>
    </location>
</feature>
<accession>A0ABP6H4T4</accession>
<feature type="domain" description="HTH tetR-type" evidence="5">
    <location>
        <begin position="14"/>
        <end position="74"/>
    </location>
</feature>
<dbReference type="PROSITE" id="PS50977">
    <property type="entry name" value="HTH_TETR_2"/>
    <property type="match status" value="1"/>
</dbReference>
<gene>
    <name evidence="6" type="ORF">GCM10010439_57880</name>
</gene>
<proteinExistence type="predicted"/>
<sequence>MTTTDHRPRRMSPEERRQALIDSALELFGRNGSDRLTMEDVAAHAEVSRALVYRYFSNIEEIRVAALRAAVDDLVGRLSRQRDGDLLDQLHATLEEFVSFAEERAAGYIALLRNGSVIATSETAALVDEARHAVVGQVLERLEPVAPSPFLLLTLRCWVAACEGAMLTWLQERTLTRESLVPWLSGQLVGMIGATAAHDPEVAAILSLLEPRSAQPSSA</sequence>
<evidence type="ECO:0000256" key="2">
    <source>
        <dbReference type="ARBA" id="ARBA00023125"/>
    </source>
</evidence>
<dbReference type="InterPro" id="IPR050109">
    <property type="entry name" value="HTH-type_TetR-like_transc_reg"/>
</dbReference>
<dbReference type="InterPro" id="IPR001647">
    <property type="entry name" value="HTH_TetR"/>
</dbReference>
<organism evidence="6 7">
    <name type="scientific">Actinocorallia aurantiaca</name>
    <dbReference type="NCBI Taxonomy" id="46204"/>
    <lineage>
        <taxon>Bacteria</taxon>
        <taxon>Bacillati</taxon>
        <taxon>Actinomycetota</taxon>
        <taxon>Actinomycetes</taxon>
        <taxon>Streptosporangiales</taxon>
        <taxon>Thermomonosporaceae</taxon>
        <taxon>Actinocorallia</taxon>
    </lineage>
</organism>